<evidence type="ECO:0000259" key="3">
    <source>
        <dbReference type="Pfam" id="PF00294"/>
    </source>
</evidence>
<dbReference type="InterPro" id="IPR011611">
    <property type="entry name" value="PfkB_dom"/>
</dbReference>
<dbReference type="PATRIC" id="fig|765913.3.peg.675"/>
<keyword evidence="1 4" id="KW-0808">Transferase</keyword>
<dbReference type="SUPFAM" id="SSF53613">
    <property type="entry name" value="Ribokinase-like"/>
    <property type="match status" value="1"/>
</dbReference>
<comment type="caution">
    <text evidence="4">The sequence shown here is derived from an EMBL/GenBank/DDBJ whole genome shotgun (WGS) entry which is preliminary data.</text>
</comment>
<dbReference type="InterPro" id="IPR029056">
    <property type="entry name" value="Ribokinase-like"/>
</dbReference>
<dbReference type="EMBL" id="AFWT01000003">
    <property type="protein sequence ID" value="EGV33454.1"/>
    <property type="molecule type" value="Genomic_DNA"/>
</dbReference>
<protein>
    <submittedName>
        <fullName evidence="4">Ketohexokinase</fullName>
        <ecNumber evidence="4">2.7.1.3</ecNumber>
    </submittedName>
</protein>
<dbReference type="PANTHER" id="PTHR42774">
    <property type="entry name" value="PHOSPHOTRANSFERASE SYSTEM TRANSPORT PROTEIN"/>
    <property type="match status" value="1"/>
</dbReference>
<dbReference type="GO" id="GO:0004454">
    <property type="term" value="F:ketohexokinase activity"/>
    <property type="evidence" value="ECO:0007669"/>
    <property type="project" value="UniProtKB-EC"/>
</dbReference>
<dbReference type="Gene3D" id="3.40.1190.20">
    <property type="match status" value="1"/>
</dbReference>
<evidence type="ECO:0000256" key="2">
    <source>
        <dbReference type="ARBA" id="ARBA00022777"/>
    </source>
</evidence>
<keyword evidence="5" id="KW-1185">Reference proteome</keyword>
<evidence type="ECO:0000313" key="4">
    <source>
        <dbReference type="EMBL" id="EGV33454.1"/>
    </source>
</evidence>
<dbReference type="InterPro" id="IPR002173">
    <property type="entry name" value="Carboh/pur_kinase_PfkB_CS"/>
</dbReference>
<name>G2DXA0_9GAMM</name>
<dbReference type="Proteomes" id="UP000004200">
    <property type="component" value="Unassembled WGS sequence"/>
</dbReference>
<evidence type="ECO:0000256" key="1">
    <source>
        <dbReference type="ARBA" id="ARBA00022679"/>
    </source>
</evidence>
<feature type="domain" description="Carbohydrate kinase PfkB" evidence="3">
    <location>
        <begin position="12"/>
        <end position="290"/>
    </location>
</feature>
<dbReference type="InterPro" id="IPR052562">
    <property type="entry name" value="Ketohexokinase-related"/>
</dbReference>
<gene>
    <name evidence="4" type="ORF">ThidrDRAFT_0661</name>
</gene>
<dbReference type="OrthoDB" id="9813569at2"/>
<dbReference type="RefSeq" id="WP_007039377.1">
    <property type="nucleotide sequence ID" value="NZ_AFWT01000003.1"/>
</dbReference>
<keyword evidence="2 4" id="KW-0418">Kinase</keyword>
<reference evidence="4 5" key="1">
    <citation type="submission" date="2011-06" db="EMBL/GenBank/DDBJ databases">
        <title>The draft genome of Thiorhodococcus drewsii AZ1.</title>
        <authorList>
            <consortium name="US DOE Joint Genome Institute (JGI-PGF)"/>
            <person name="Lucas S."/>
            <person name="Han J."/>
            <person name="Lapidus A."/>
            <person name="Cheng J.-F."/>
            <person name="Goodwin L."/>
            <person name="Pitluck S."/>
            <person name="Peters L."/>
            <person name="Land M.L."/>
            <person name="Hauser L."/>
            <person name="Vogl K."/>
            <person name="Liu Z."/>
            <person name="Imhoff J."/>
            <person name="Thiel V."/>
            <person name="Frigaard N.-U."/>
            <person name="Bryant D.A."/>
            <person name="Woyke T.J."/>
        </authorList>
    </citation>
    <scope>NUCLEOTIDE SEQUENCE [LARGE SCALE GENOMIC DNA]</scope>
    <source>
        <strain evidence="4 5">AZ1</strain>
    </source>
</reference>
<dbReference type="Pfam" id="PF00294">
    <property type="entry name" value="PfkB"/>
    <property type="match status" value="1"/>
</dbReference>
<dbReference type="AlphaFoldDB" id="G2DXA0"/>
<dbReference type="eggNOG" id="COG0524">
    <property type="taxonomic scope" value="Bacteria"/>
</dbReference>
<dbReference type="EC" id="2.7.1.3" evidence="4"/>
<organism evidence="4 5">
    <name type="scientific">Thiorhodococcus drewsii AZ1</name>
    <dbReference type="NCBI Taxonomy" id="765913"/>
    <lineage>
        <taxon>Bacteria</taxon>
        <taxon>Pseudomonadati</taxon>
        <taxon>Pseudomonadota</taxon>
        <taxon>Gammaproteobacteria</taxon>
        <taxon>Chromatiales</taxon>
        <taxon>Chromatiaceae</taxon>
        <taxon>Thiorhodococcus</taxon>
    </lineage>
</organism>
<accession>G2DXA0</accession>
<sequence length="304" mass="32335">MFLTGGGAILGVGIVTLDLVNQVESYPVEDAEIRALSQRRTRGGNVANSLGVLSQLGHVCRWVGTLADDDTSRWVCTDFARQGIDTSHAVVHPGGATPTSYITLSRATGSRTIVHHRDLPELDEEAFARVSLEGVGWVHFEGRNPVATGRMMDRARRFAPGIRVSLELEKPRDGIEVLLDRPDLILAGRAYAEALGFDAPDAFVADLMSRTQARLCVAAWGAAGATLAVRDGAIVHVPAEPPPCVLDTLAAGDTFNAGVIDALMRGLEPRTAVGQAVRLAGFKCGRIGLDGLVEEARRTGLVLV</sequence>
<dbReference type="STRING" id="765913.ThidrDRAFT_0661"/>
<proteinExistence type="predicted"/>
<dbReference type="PROSITE" id="PS00584">
    <property type="entry name" value="PFKB_KINASES_2"/>
    <property type="match status" value="1"/>
</dbReference>
<evidence type="ECO:0000313" key="5">
    <source>
        <dbReference type="Proteomes" id="UP000004200"/>
    </source>
</evidence>
<dbReference type="PANTHER" id="PTHR42774:SF3">
    <property type="entry name" value="KETOHEXOKINASE"/>
    <property type="match status" value="1"/>
</dbReference>